<evidence type="ECO:0000313" key="2">
    <source>
        <dbReference type="EMBL" id="CAD5222192.1"/>
    </source>
</evidence>
<dbReference type="Proteomes" id="UP000095284">
    <property type="component" value="Unplaced"/>
</dbReference>
<reference evidence="3" key="2">
    <citation type="submission" date="2020-08" db="EMBL/GenBank/DDBJ databases">
        <authorList>
            <person name="Kikuchi T."/>
        </authorList>
    </citation>
    <scope>NUCLEOTIDE SEQUENCE</scope>
    <source>
        <strain evidence="2">Ka4C1</strain>
    </source>
</reference>
<dbReference type="SMR" id="A0A1I7SPY8"/>
<dbReference type="InterPro" id="IPR019421">
    <property type="entry name" value="7TM_GPCR_serpentine_rcpt_Srd"/>
</dbReference>
<gene>
    <name evidence="2" type="ORF">BXYJ_LOCUS7160</name>
</gene>
<dbReference type="OrthoDB" id="5893743at2759"/>
<protein>
    <submittedName>
        <fullName evidence="2">(pine wood nematode) hypothetical protein</fullName>
    </submittedName>
</protein>
<keyword evidence="5" id="KW-1185">Reference proteome</keyword>
<organism evidence="4 6">
    <name type="scientific">Bursaphelenchus xylophilus</name>
    <name type="common">Pinewood nematode worm</name>
    <name type="synonym">Aphelenchoides xylophilus</name>
    <dbReference type="NCBI Taxonomy" id="6326"/>
    <lineage>
        <taxon>Eukaryota</taxon>
        <taxon>Metazoa</taxon>
        <taxon>Ecdysozoa</taxon>
        <taxon>Nematoda</taxon>
        <taxon>Chromadorea</taxon>
        <taxon>Rhabditida</taxon>
        <taxon>Tylenchina</taxon>
        <taxon>Tylenchomorpha</taxon>
        <taxon>Aphelenchoidea</taxon>
        <taxon>Aphelenchoididae</taxon>
        <taxon>Bursaphelenchus</taxon>
    </lineage>
</organism>
<dbReference type="WBParaSite" id="BXY_1513300.1">
    <property type="protein sequence ID" value="BXY_1513300.1"/>
    <property type="gene ID" value="BXY_1513300"/>
</dbReference>
<evidence type="ECO:0000313" key="6">
    <source>
        <dbReference type="WBParaSite" id="BXY_1513300.1"/>
    </source>
</evidence>
<feature type="transmembrane region" description="Helical" evidence="1">
    <location>
        <begin position="149"/>
        <end position="167"/>
    </location>
</feature>
<keyword evidence="1" id="KW-0812">Transmembrane</keyword>
<keyword evidence="1" id="KW-1133">Transmembrane helix</keyword>
<name>A0A1I7SPY8_BURXY</name>
<dbReference type="AlphaFoldDB" id="A0A1I7SPY8"/>
<evidence type="ECO:0000313" key="4">
    <source>
        <dbReference type="Proteomes" id="UP000095284"/>
    </source>
</evidence>
<sequence length="351" mass="40543">MIEYAIDVGYHDVEVIPMSVKNAMVIYAWFVEVINFIIYVIMIQVILKYSTREIGAYKWYIIGSQTFCVLTFMVKAFIEDEPLFPYDVTVLGGLAGLFPNNNFVVRLFYALFHVFFVSHFSCVTLMFIFRYAQTTGKQKMVQFMSNRKFLFCGCIPCMVFLMAFTYIDALFSIPNIEMYIDKFGNSNPKIAEYIKGKPLLVEVTTWYNNYERYGPTLIGLLICAYSTYGCYNFQNKRSQSLSDRTKTLYRTLINALLIEMAVIAVAVVTPVFICQVFIGVTYRPIGTALMWRWLYLYPTFSMIFTMSYIGCYRRGFRRLILKKIFGMEEKNGVVVVGKTSSFVPSTQSAPT</sequence>
<evidence type="ECO:0000256" key="1">
    <source>
        <dbReference type="SAM" id="Phobius"/>
    </source>
</evidence>
<feature type="transmembrane region" description="Helical" evidence="1">
    <location>
        <begin position="213"/>
        <end position="231"/>
    </location>
</feature>
<feature type="transmembrane region" description="Helical" evidence="1">
    <location>
        <begin position="26"/>
        <end position="47"/>
    </location>
</feature>
<proteinExistence type="predicted"/>
<dbReference type="Proteomes" id="UP000582659">
    <property type="component" value="Unassembled WGS sequence"/>
</dbReference>
<dbReference type="Proteomes" id="UP000659654">
    <property type="component" value="Unassembled WGS sequence"/>
</dbReference>
<feature type="transmembrane region" description="Helical" evidence="1">
    <location>
        <begin position="290"/>
        <end position="312"/>
    </location>
</feature>
<dbReference type="Pfam" id="PF10317">
    <property type="entry name" value="7TM_GPCR_Srd"/>
    <property type="match status" value="1"/>
</dbReference>
<feature type="transmembrane region" description="Helical" evidence="1">
    <location>
        <begin position="59"/>
        <end position="78"/>
    </location>
</feature>
<feature type="transmembrane region" description="Helical" evidence="1">
    <location>
        <begin position="107"/>
        <end position="129"/>
    </location>
</feature>
<keyword evidence="1" id="KW-0472">Membrane</keyword>
<dbReference type="EMBL" id="CAJFDI010000003">
    <property type="protein sequence ID" value="CAD5222192.1"/>
    <property type="molecule type" value="Genomic_DNA"/>
</dbReference>
<evidence type="ECO:0000313" key="5">
    <source>
        <dbReference type="Proteomes" id="UP000659654"/>
    </source>
</evidence>
<accession>A0A1I7SPY8</accession>
<evidence type="ECO:0000313" key="3">
    <source>
        <dbReference type="EMBL" id="CAG9109371.1"/>
    </source>
</evidence>
<dbReference type="EMBL" id="CAJFCV020000003">
    <property type="protein sequence ID" value="CAG9109371.1"/>
    <property type="molecule type" value="Genomic_DNA"/>
</dbReference>
<reference evidence="6" key="1">
    <citation type="submission" date="2016-11" db="UniProtKB">
        <authorList>
            <consortium name="WormBaseParasite"/>
        </authorList>
    </citation>
    <scope>IDENTIFICATION</scope>
</reference>
<feature type="transmembrane region" description="Helical" evidence="1">
    <location>
        <begin position="252"/>
        <end position="278"/>
    </location>
</feature>